<comment type="caution">
    <text evidence="5">The sequence shown here is derived from an EMBL/GenBank/DDBJ whole genome shotgun (WGS) entry which is preliminary data.</text>
</comment>
<dbReference type="InterPro" id="IPR000821">
    <property type="entry name" value="Ala_racemase"/>
</dbReference>
<dbReference type="PRINTS" id="PR00992">
    <property type="entry name" value="ALARACEMASE"/>
</dbReference>
<dbReference type="GO" id="GO:0005829">
    <property type="term" value="C:cytosol"/>
    <property type="evidence" value="ECO:0007669"/>
    <property type="project" value="TreeGrafter"/>
</dbReference>
<dbReference type="AlphaFoldDB" id="A0A0F9BG22"/>
<dbReference type="SMART" id="SM01005">
    <property type="entry name" value="Ala_racemase_C"/>
    <property type="match status" value="1"/>
</dbReference>
<evidence type="ECO:0000256" key="3">
    <source>
        <dbReference type="ARBA" id="ARBA00023235"/>
    </source>
</evidence>
<dbReference type="GO" id="GO:0030170">
    <property type="term" value="F:pyridoxal phosphate binding"/>
    <property type="evidence" value="ECO:0007669"/>
    <property type="project" value="TreeGrafter"/>
</dbReference>
<keyword evidence="3" id="KW-0413">Isomerase</keyword>
<gene>
    <name evidence="5" type="ORF">LCGC14_2731440</name>
</gene>
<dbReference type="SUPFAM" id="SSF50621">
    <property type="entry name" value="Alanine racemase C-terminal domain-like"/>
    <property type="match status" value="1"/>
</dbReference>
<proteinExistence type="predicted"/>
<feature type="non-terminal residue" evidence="5">
    <location>
        <position position="1"/>
    </location>
</feature>
<protein>
    <recommendedName>
        <fullName evidence="4">Alanine racemase C-terminal domain-containing protein</fullName>
    </recommendedName>
</protein>
<comment type="cofactor">
    <cofactor evidence="1">
        <name>pyridoxal 5'-phosphate</name>
        <dbReference type="ChEBI" id="CHEBI:597326"/>
    </cofactor>
</comment>
<dbReference type="PANTHER" id="PTHR30511">
    <property type="entry name" value="ALANINE RACEMASE"/>
    <property type="match status" value="1"/>
</dbReference>
<accession>A0A0F9BG22</accession>
<organism evidence="5">
    <name type="scientific">marine sediment metagenome</name>
    <dbReference type="NCBI Taxonomy" id="412755"/>
    <lineage>
        <taxon>unclassified sequences</taxon>
        <taxon>metagenomes</taxon>
        <taxon>ecological metagenomes</taxon>
    </lineage>
</organism>
<dbReference type="GO" id="GO:0008784">
    <property type="term" value="F:alanine racemase activity"/>
    <property type="evidence" value="ECO:0007669"/>
    <property type="project" value="InterPro"/>
</dbReference>
<dbReference type="InterPro" id="IPR009006">
    <property type="entry name" value="Ala_racemase/Decarboxylase_C"/>
</dbReference>
<name>A0A0F9BG22_9ZZZZ</name>
<evidence type="ECO:0000313" key="5">
    <source>
        <dbReference type="EMBL" id="KKK89604.1"/>
    </source>
</evidence>
<sequence length="117" mass="12359">VMCGYGDGLPRVLSNRGSVLVRGRRVPIVGRVCMDMCMADVTDVPDVAEGDEVVLIGHQGEAVITADELGDLCGTISYEILCGISARVPRLYLRSGRLIGVETLTTPMARKAPVSAG</sequence>
<feature type="domain" description="Alanine racemase C-terminal" evidence="4">
    <location>
        <begin position="1"/>
        <end position="93"/>
    </location>
</feature>
<dbReference type="PANTHER" id="PTHR30511:SF0">
    <property type="entry name" value="ALANINE RACEMASE, CATABOLIC-RELATED"/>
    <property type="match status" value="1"/>
</dbReference>
<dbReference type="InterPro" id="IPR011079">
    <property type="entry name" value="Ala_racemase_C"/>
</dbReference>
<dbReference type="Gene3D" id="2.40.37.10">
    <property type="entry name" value="Lyase, Ornithine Decarboxylase, Chain A, domain 1"/>
    <property type="match status" value="1"/>
</dbReference>
<evidence type="ECO:0000256" key="1">
    <source>
        <dbReference type="ARBA" id="ARBA00001933"/>
    </source>
</evidence>
<dbReference type="Pfam" id="PF00842">
    <property type="entry name" value="Ala_racemase_C"/>
    <property type="match status" value="1"/>
</dbReference>
<dbReference type="EMBL" id="LAZR01049453">
    <property type="protein sequence ID" value="KKK89604.1"/>
    <property type="molecule type" value="Genomic_DNA"/>
</dbReference>
<reference evidence="5" key="1">
    <citation type="journal article" date="2015" name="Nature">
        <title>Complex archaea that bridge the gap between prokaryotes and eukaryotes.</title>
        <authorList>
            <person name="Spang A."/>
            <person name="Saw J.H."/>
            <person name="Jorgensen S.L."/>
            <person name="Zaremba-Niedzwiedzka K."/>
            <person name="Martijn J."/>
            <person name="Lind A.E."/>
            <person name="van Eijk R."/>
            <person name="Schleper C."/>
            <person name="Guy L."/>
            <person name="Ettema T.J."/>
        </authorList>
    </citation>
    <scope>NUCLEOTIDE SEQUENCE</scope>
</reference>
<evidence type="ECO:0000256" key="2">
    <source>
        <dbReference type="ARBA" id="ARBA00022898"/>
    </source>
</evidence>
<keyword evidence="2" id="KW-0663">Pyridoxal phosphate</keyword>
<dbReference type="GO" id="GO:0006522">
    <property type="term" value="P:alanine metabolic process"/>
    <property type="evidence" value="ECO:0007669"/>
    <property type="project" value="InterPro"/>
</dbReference>
<evidence type="ECO:0000259" key="4">
    <source>
        <dbReference type="SMART" id="SM01005"/>
    </source>
</evidence>